<gene>
    <name evidence="2" type="ORF">RMCFA_4688</name>
</gene>
<evidence type="ECO:0000313" key="2">
    <source>
        <dbReference type="EMBL" id="GAT04577.1"/>
    </source>
</evidence>
<feature type="transmembrane region" description="Helical" evidence="1">
    <location>
        <begin position="62"/>
        <end position="81"/>
    </location>
</feature>
<name>A0A100WUE5_MYCFO</name>
<keyword evidence="1" id="KW-1133">Transmembrane helix</keyword>
<dbReference type="AlphaFoldDB" id="A0A100WUE5"/>
<dbReference type="EMBL" id="BCSZ01000049">
    <property type="protein sequence ID" value="GAT04577.1"/>
    <property type="molecule type" value="Genomic_DNA"/>
</dbReference>
<dbReference type="RefSeq" id="WP_061264772.1">
    <property type="nucleotide sequence ID" value="NZ_BCSZ01000049.1"/>
</dbReference>
<evidence type="ECO:0000256" key="1">
    <source>
        <dbReference type="SAM" id="Phobius"/>
    </source>
</evidence>
<comment type="caution">
    <text evidence="2">The sequence shown here is derived from an EMBL/GenBank/DDBJ whole genome shotgun (WGS) entry which is preliminary data.</text>
</comment>
<organism evidence="2 3">
    <name type="scientific">Mycolicibacterium fortuitum subsp. acetamidolyticum</name>
    <dbReference type="NCBI Taxonomy" id="144550"/>
    <lineage>
        <taxon>Bacteria</taxon>
        <taxon>Bacillati</taxon>
        <taxon>Actinomycetota</taxon>
        <taxon>Actinomycetes</taxon>
        <taxon>Mycobacteriales</taxon>
        <taxon>Mycobacteriaceae</taxon>
        <taxon>Mycolicibacterium</taxon>
    </lineage>
</organism>
<dbReference type="Proteomes" id="UP000069705">
    <property type="component" value="Unassembled WGS sequence"/>
</dbReference>
<evidence type="ECO:0008006" key="4">
    <source>
        <dbReference type="Google" id="ProtNLM"/>
    </source>
</evidence>
<reference evidence="3" key="2">
    <citation type="submission" date="2016-02" db="EMBL/GenBank/DDBJ databases">
        <title>Draft genome sequence of five rapidly growing Mycobacterium species.</title>
        <authorList>
            <person name="Katahira K."/>
            <person name="Gotou Y."/>
            <person name="Iida K."/>
            <person name="Ogura Y."/>
            <person name="Hayashi T."/>
        </authorList>
    </citation>
    <scope>NUCLEOTIDE SEQUENCE [LARGE SCALE GENOMIC DNA]</scope>
    <source>
        <strain evidence="3">JCM6368</strain>
    </source>
</reference>
<proteinExistence type="predicted"/>
<accession>A0A100WUE5</accession>
<keyword evidence="1" id="KW-0812">Transmembrane</keyword>
<protein>
    <recommendedName>
        <fullName evidence="4">Transmembrane protein</fullName>
    </recommendedName>
</protein>
<keyword evidence="1" id="KW-0472">Membrane</keyword>
<sequence length="133" mass="14245">MNWVRWVCVATSGRRFRTYVGRLPGGRKLPGGARPIEQLVCFTAVLVLSVIATKLLPFNALAIVGTGVILAIVVTAPLGLIKYDGVPILGKTARTLGLIFDRKPTVLAREELDRQATANPHAFVLEAAPVDAS</sequence>
<reference evidence="2 3" key="1">
    <citation type="journal article" date="2016" name="Genome Announc.">
        <title>Draft Genome Sequences of Five Rapidly Growing Mycobacterium Species, M. thermoresistibile, M. fortuitum subsp. acetamidolyticum, M. canariasense, M. brisbanense, and M. novocastrense.</title>
        <authorList>
            <person name="Katahira K."/>
            <person name="Ogura Y."/>
            <person name="Gotoh Y."/>
            <person name="Hayashi T."/>
        </authorList>
    </citation>
    <scope>NUCLEOTIDE SEQUENCE [LARGE SCALE GENOMIC DNA]</scope>
    <source>
        <strain evidence="2 3">JCM6368</strain>
    </source>
</reference>
<evidence type="ECO:0000313" key="3">
    <source>
        <dbReference type="Proteomes" id="UP000069705"/>
    </source>
</evidence>